<dbReference type="InterPro" id="IPR050232">
    <property type="entry name" value="FBL13/AtMIF1-like"/>
</dbReference>
<evidence type="ECO:0000313" key="3">
    <source>
        <dbReference type="EMBL" id="MCH81217.1"/>
    </source>
</evidence>
<dbReference type="Pfam" id="PF13456">
    <property type="entry name" value="RVT_3"/>
    <property type="match status" value="1"/>
</dbReference>
<feature type="domain" description="RNase H type-1" evidence="2">
    <location>
        <begin position="229"/>
        <end position="323"/>
    </location>
</feature>
<reference evidence="3 4" key="1">
    <citation type="journal article" date="2018" name="Front. Plant Sci.">
        <title>Red Clover (Trifolium pratense) and Zigzag Clover (T. medium) - A Picture of Genomic Similarities and Differences.</title>
        <authorList>
            <person name="Dluhosova J."/>
            <person name="Istvanek J."/>
            <person name="Nedelnik J."/>
            <person name="Repkova J."/>
        </authorList>
    </citation>
    <scope>NUCLEOTIDE SEQUENCE [LARGE SCALE GENOMIC DNA]</scope>
    <source>
        <strain evidence="4">cv. 10/8</strain>
        <tissue evidence="3">Leaf</tissue>
    </source>
</reference>
<dbReference type="SUPFAM" id="SSF52047">
    <property type="entry name" value="RNI-like"/>
    <property type="match status" value="1"/>
</dbReference>
<dbReference type="EMBL" id="LXQA010002021">
    <property type="protein sequence ID" value="MCH81217.1"/>
    <property type="molecule type" value="Genomic_DNA"/>
</dbReference>
<dbReference type="Gene3D" id="3.80.10.10">
    <property type="entry name" value="Ribonuclease Inhibitor"/>
    <property type="match status" value="1"/>
</dbReference>
<dbReference type="InterPro" id="IPR044730">
    <property type="entry name" value="RNase_H-like_dom_plant"/>
</dbReference>
<dbReference type="Proteomes" id="UP000265520">
    <property type="component" value="Unassembled WGS sequence"/>
</dbReference>
<sequence length="323" mass="36822">MRVAKMYRCSVDLPSLKTLDLDRVSFHDMENLMRLISGCPVLENLTVSDVETRAGLTIGGYFKPLSKLIKANIHSLVVPLRAVSNVQFLIIYEIGKIIHDEKIKDFPVFGNLTELNLSWTFRDTHDWDEVVKMLYNCPKLQTLKIVKGIDSTTGEDWKYPYYVPECVSSHLTTCNIADFEAVNADVQFAKYILQNARLLQVLSIIHYPEPFEPQVMKDLFSCSRISPAFIRESQGKWLGGFAKCVGLCSVFVAELWGVLEGLRCVRRLGFSNVEVNIDSTLVVQVMKERRVTSSQGYALAKQIWKLLDSDWVIEISHTYREAN</sequence>
<dbReference type="InterPro" id="IPR002156">
    <property type="entry name" value="RNaseH_domain"/>
</dbReference>
<dbReference type="InterPro" id="IPR013101">
    <property type="entry name" value="LRR_PRU1-like"/>
</dbReference>
<dbReference type="InterPro" id="IPR032675">
    <property type="entry name" value="LRR_dom_sf"/>
</dbReference>
<dbReference type="Pfam" id="PF08387">
    <property type="entry name" value="FBD"/>
    <property type="match status" value="1"/>
</dbReference>
<protein>
    <submittedName>
        <fullName evidence="3">F-box/LRR-repeat protein</fullName>
    </submittedName>
</protein>
<dbReference type="InterPro" id="IPR006566">
    <property type="entry name" value="FBD"/>
</dbReference>
<dbReference type="CDD" id="cd06222">
    <property type="entry name" value="RNase_H_like"/>
    <property type="match status" value="1"/>
</dbReference>
<feature type="domain" description="FBD" evidence="1">
    <location>
        <begin position="162"/>
        <end position="204"/>
    </location>
</feature>
<dbReference type="InterPro" id="IPR012337">
    <property type="entry name" value="RNaseH-like_sf"/>
</dbReference>
<evidence type="ECO:0000313" key="4">
    <source>
        <dbReference type="Proteomes" id="UP000265520"/>
    </source>
</evidence>
<dbReference type="Pfam" id="PF07723">
    <property type="entry name" value="LRR_2"/>
    <property type="match status" value="1"/>
</dbReference>
<keyword evidence="4" id="KW-1185">Reference proteome</keyword>
<name>A0A392M1J6_9FABA</name>
<evidence type="ECO:0000259" key="1">
    <source>
        <dbReference type="Pfam" id="PF08387"/>
    </source>
</evidence>
<dbReference type="GO" id="GO:0004523">
    <property type="term" value="F:RNA-DNA hybrid ribonuclease activity"/>
    <property type="evidence" value="ECO:0007669"/>
    <property type="project" value="InterPro"/>
</dbReference>
<dbReference type="PANTHER" id="PTHR31900:SF34">
    <property type="entry name" value="EMB|CAB62440.1-RELATED"/>
    <property type="match status" value="1"/>
</dbReference>
<gene>
    <name evidence="3" type="ORF">A2U01_0002001</name>
</gene>
<dbReference type="InterPro" id="IPR036397">
    <property type="entry name" value="RNaseH_sf"/>
</dbReference>
<evidence type="ECO:0000259" key="2">
    <source>
        <dbReference type="Pfam" id="PF13456"/>
    </source>
</evidence>
<dbReference type="SUPFAM" id="SSF53098">
    <property type="entry name" value="Ribonuclease H-like"/>
    <property type="match status" value="1"/>
</dbReference>
<dbReference type="GO" id="GO:0003676">
    <property type="term" value="F:nucleic acid binding"/>
    <property type="evidence" value="ECO:0007669"/>
    <property type="project" value="InterPro"/>
</dbReference>
<comment type="caution">
    <text evidence="3">The sequence shown here is derived from an EMBL/GenBank/DDBJ whole genome shotgun (WGS) entry which is preliminary data.</text>
</comment>
<organism evidence="3 4">
    <name type="scientific">Trifolium medium</name>
    <dbReference type="NCBI Taxonomy" id="97028"/>
    <lineage>
        <taxon>Eukaryota</taxon>
        <taxon>Viridiplantae</taxon>
        <taxon>Streptophyta</taxon>
        <taxon>Embryophyta</taxon>
        <taxon>Tracheophyta</taxon>
        <taxon>Spermatophyta</taxon>
        <taxon>Magnoliopsida</taxon>
        <taxon>eudicotyledons</taxon>
        <taxon>Gunneridae</taxon>
        <taxon>Pentapetalae</taxon>
        <taxon>rosids</taxon>
        <taxon>fabids</taxon>
        <taxon>Fabales</taxon>
        <taxon>Fabaceae</taxon>
        <taxon>Papilionoideae</taxon>
        <taxon>50 kb inversion clade</taxon>
        <taxon>NPAAA clade</taxon>
        <taxon>Hologalegina</taxon>
        <taxon>IRL clade</taxon>
        <taxon>Trifolieae</taxon>
        <taxon>Trifolium</taxon>
    </lineage>
</organism>
<dbReference type="AlphaFoldDB" id="A0A392M1J6"/>
<accession>A0A392M1J6</accession>
<proteinExistence type="predicted"/>
<dbReference type="Gene3D" id="3.30.420.10">
    <property type="entry name" value="Ribonuclease H-like superfamily/Ribonuclease H"/>
    <property type="match status" value="1"/>
</dbReference>
<dbReference type="PANTHER" id="PTHR31900">
    <property type="entry name" value="F-BOX/RNI SUPERFAMILY PROTEIN-RELATED"/>
    <property type="match status" value="1"/>
</dbReference>